<feature type="domain" description="Gp5/Type VI secretion system Vgr protein OB-fold" evidence="1">
    <location>
        <begin position="379"/>
        <end position="453"/>
    </location>
</feature>
<dbReference type="AlphaFoldDB" id="A0AAP2GH83"/>
<dbReference type="InterPro" id="IPR006531">
    <property type="entry name" value="Gp5/Vgr_OB"/>
</dbReference>
<dbReference type="SUPFAM" id="SSF69279">
    <property type="entry name" value="Phage tail proteins"/>
    <property type="match status" value="1"/>
</dbReference>
<keyword evidence="3" id="KW-1185">Reference proteome</keyword>
<dbReference type="Gene3D" id="3.55.50.10">
    <property type="entry name" value="Baseplate protein-like domains"/>
    <property type="match status" value="1"/>
</dbReference>
<dbReference type="Proteomes" id="UP001319180">
    <property type="component" value="Unassembled WGS sequence"/>
</dbReference>
<dbReference type="Gene3D" id="2.40.50.230">
    <property type="entry name" value="Gp5 N-terminal domain"/>
    <property type="match status" value="1"/>
</dbReference>
<dbReference type="Pfam" id="PF04717">
    <property type="entry name" value="Phage_base_V"/>
    <property type="match status" value="1"/>
</dbReference>
<evidence type="ECO:0000313" key="2">
    <source>
        <dbReference type="EMBL" id="MBT1686946.1"/>
    </source>
</evidence>
<organism evidence="2 3">
    <name type="scientific">Dawidia soli</name>
    <dbReference type="NCBI Taxonomy" id="2782352"/>
    <lineage>
        <taxon>Bacteria</taxon>
        <taxon>Pseudomonadati</taxon>
        <taxon>Bacteroidota</taxon>
        <taxon>Cytophagia</taxon>
        <taxon>Cytophagales</taxon>
        <taxon>Chryseotaleaceae</taxon>
        <taxon>Dawidia</taxon>
    </lineage>
</organism>
<name>A0AAP2GH83_9BACT</name>
<dbReference type="Pfam" id="PF05954">
    <property type="entry name" value="Phage_GPD"/>
    <property type="match status" value="1"/>
</dbReference>
<evidence type="ECO:0000313" key="3">
    <source>
        <dbReference type="Proteomes" id="UP001319180"/>
    </source>
</evidence>
<protein>
    <submittedName>
        <fullName evidence="2">Type VI secretion system tip protein VgrG</fullName>
    </submittedName>
</protein>
<dbReference type="RefSeq" id="WP_254090181.1">
    <property type="nucleotide sequence ID" value="NZ_JAHESC010000012.1"/>
</dbReference>
<gene>
    <name evidence="2" type="primary">vgrG</name>
    <name evidence="2" type="ORF">KK078_10275</name>
</gene>
<proteinExistence type="predicted"/>
<evidence type="ECO:0000259" key="1">
    <source>
        <dbReference type="Pfam" id="PF04717"/>
    </source>
</evidence>
<dbReference type="SUPFAM" id="SSF69255">
    <property type="entry name" value="gp5 N-terminal domain-like"/>
    <property type="match status" value="1"/>
</dbReference>
<dbReference type="EMBL" id="JAHESC010000012">
    <property type="protein sequence ID" value="MBT1686946.1"/>
    <property type="molecule type" value="Genomic_DNA"/>
</dbReference>
<dbReference type="InterPro" id="IPR037026">
    <property type="entry name" value="Vgr_OB-fold_dom_sf"/>
</dbReference>
<dbReference type="NCBIfam" id="TIGR01646">
    <property type="entry name" value="vgr_GE"/>
    <property type="match status" value="1"/>
</dbReference>
<dbReference type="Gene3D" id="2.30.110.50">
    <property type="match status" value="1"/>
</dbReference>
<reference evidence="2 3" key="1">
    <citation type="submission" date="2021-05" db="EMBL/GenBank/DDBJ databases">
        <title>A Polyphasic approach of four new species of the genus Ohtaekwangia: Ohtaekwangia histidinii sp. nov., Ohtaekwangia cretensis sp. nov., Ohtaekwangia indiensis sp. nov., Ohtaekwangia reichenbachii sp. nov. from diverse environment.</title>
        <authorList>
            <person name="Octaviana S."/>
        </authorList>
    </citation>
    <scope>NUCLEOTIDE SEQUENCE [LARGE SCALE GENOMIC DNA]</scope>
    <source>
        <strain evidence="2 3">PWU37</strain>
    </source>
</reference>
<dbReference type="InterPro" id="IPR006533">
    <property type="entry name" value="T6SS_Vgr_RhsGE"/>
</dbReference>
<sequence length="597" mass="64001">MIKSPLNAKSDLPSYTILIDGTAIKDTYLVLSISVTKAINSINEAKVVLLDGNTATGKFDASESEDFVPGKKIEISLGYHGTNETVFKGVITAQSIKVRSRINRLVSQLTLQCMDEAVKLTVGRKSKYFKDKKDSEIISTLLTEAGVSKKIDDTPYAYKKMVQYDCTDWDFILSRADVNGFLVICNDGTLEITTPVLTGTADLAVTYDTDIIDFVANLDSQFQVDSVSSTGWDGTTLQVTTGASAEPSVNAHGNITGKTLSAVLGSKVYTLQSAVPEDASVLKGWANAKLQQLRLARIQGYVTFPGNAAPRLGKLLQLNNFGARFSGDAFISGVHHTLEEGNWVTRVTFGLAPEFFTDAKKILAPAAAGALPAAQGLQIGTVKQIDQDADGEYRILVNLPMIEATGIGVWARLAQHYATDGAGFYFLPEVGDEVVLGFLNEDPRFAVIMGSLYGKKKKPPYTPESKNNTKGFVSKSKLKLTFDEEKKSITLETPGGNKVVLDDDGKSLTLQDQNSNKITLSADGIVFDSAKDIKFTGKGNFSIDAIDVAMNAKGDVTLAGNNVNAKAKLALLAQGTAQATLKASGQVEVKGGMVMIN</sequence>
<accession>A0AAP2GH83</accession>
<comment type="caution">
    <text evidence="2">The sequence shown here is derived from an EMBL/GenBank/DDBJ whole genome shotgun (WGS) entry which is preliminary data.</text>
</comment>